<dbReference type="InterPro" id="IPR005119">
    <property type="entry name" value="LysR_subst-bd"/>
</dbReference>
<evidence type="ECO:0000256" key="1">
    <source>
        <dbReference type="ARBA" id="ARBA00009437"/>
    </source>
</evidence>
<sequence length="294" mass="33167">MHRSTLEQWFVLQTVVDIGGFTAAARQLNRSQSSVSYAIKNLQEQLGASLLVVEGKKVALTPIGVALLEDVRPLLREFTNIESRAKFLTAGAAARIRLTVDCIYPKPLLFSALKIFQQNFPHTQVELEEVIRFTPSFNFSVGDLAIGLPFYGELMGQKLLDVELVGVAHPNHPLHHMKNSALTMTDLHHHTQVYMDNRYEYSPEMIEKPSQRWTVNTIESAIEAVRSQLCFGWLPKHMIQTLLEQNELKLLPLATGLMRKIPLYLTYTDYDHLSPTSQALVQIIQETNLSSADG</sequence>
<keyword evidence="9" id="KW-1185">Reference proteome</keyword>
<accession>A0A1Y6IWV0</accession>
<organism evidence="7 8">
    <name type="scientific">Vibrio mangrovi</name>
    <dbReference type="NCBI Taxonomy" id="474394"/>
    <lineage>
        <taxon>Bacteria</taxon>
        <taxon>Pseudomonadati</taxon>
        <taxon>Pseudomonadota</taxon>
        <taxon>Gammaproteobacteria</taxon>
        <taxon>Vibrionales</taxon>
        <taxon>Vibrionaceae</taxon>
        <taxon>Vibrio</taxon>
    </lineage>
</organism>
<dbReference type="GO" id="GO:0000976">
    <property type="term" value="F:transcription cis-regulatory region binding"/>
    <property type="evidence" value="ECO:0007669"/>
    <property type="project" value="TreeGrafter"/>
</dbReference>
<evidence type="ECO:0000313" key="8">
    <source>
        <dbReference type="Proteomes" id="UP000196125"/>
    </source>
</evidence>
<dbReference type="Gene3D" id="1.10.10.10">
    <property type="entry name" value="Winged helix-like DNA-binding domain superfamily/Winged helix DNA-binding domain"/>
    <property type="match status" value="1"/>
</dbReference>
<dbReference type="Pfam" id="PF00126">
    <property type="entry name" value="HTH_1"/>
    <property type="match status" value="1"/>
</dbReference>
<dbReference type="InterPro" id="IPR000847">
    <property type="entry name" value="LysR_HTH_N"/>
</dbReference>
<dbReference type="OrthoDB" id="6988449at2"/>
<dbReference type="Gene3D" id="3.40.190.290">
    <property type="match status" value="1"/>
</dbReference>
<keyword evidence="3" id="KW-0238">DNA-binding</keyword>
<dbReference type="PANTHER" id="PTHR30126">
    <property type="entry name" value="HTH-TYPE TRANSCRIPTIONAL REGULATOR"/>
    <property type="match status" value="1"/>
</dbReference>
<dbReference type="EMBL" id="FXXI01000002">
    <property type="protein sequence ID" value="SMS00513.1"/>
    <property type="molecule type" value="Genomic_DNA"/>
</dbReference>
<name>A0A1Y6IWV0_9VIBR</name>
<proteinExistence type="inferred from homology"/>
<evidence type="ECO:0000313" key="7">
    <source>
        <dbReference type="EMBL" id="SMS00513.1"/>
    </source>
</evidence>
<dbReference type="SUPFAM" id="SSF46785">
    <property type="entry name" value="Winged helix' DNA-binding domain"/>
    <property type="match status" value="1"/>
</dbReference>
<dbReference type="AlphaFoldDB" id="A0A1Y6IWV0"/>
<keyword evidence="4" id="KW-0804">Transcription</keyword>
<feature type="domain" description="HTH lysR-type" evidence="5">
    <location>
        <begin position="1"/>
        <end position="61"/>
    </location>
</feature>
<keyword evidence="2" id="KW-0805">Transcription regulation</keyword>
<evidence type="ECO:0000313" key="6">
    <source>
        <dbReference type="EMBL" id="MDW6001465.1"/>
    </source>
</evidence>
<dbReference type="InterPro" id="IPR036390">
    <property type="entry name" value="WH_DNA-bd_sf"/>
</dbReference>
<dbReference type="Pfam" id="PF03466">
    <property type="entry name" value="LysR_substrate"/>
    <property type="match status" value="1"/>
</dbReference>
<reference evidence="7 8" key="1">
    <citation type="submission" date="2017-05" db="EMBL/GenBank/DDBJ databases">
        <authorList>
            <person name="Song R."/>
            <person name="Chenine A.L."/>
            <person name="Ruprecht R.M."/>
        </authorList>
    </citation>
    <scope>NUCLEOTIDE SEQUENCE [LARGE SCALE GENOMIC DNA]</scope>
    <source>
        <strain evidence="7 8">CECT 7927</strain>
    </source>
</reference>
<dbReference type="PROSITE" id="PS50931">
    <property type="entry name" value="HTH_LYSR"/>
    <property type="match status" value="1"/>
</dbReference>
<dbReference type="InterPro" id="IPR036388">
    <property type="entry name" value="WH-like_DNA-bd_sf"/>
</dbReference>
<evidence type="ECO:0000313" key="9">
    <source>
        <dbReference type="Proteomes" id="UP001283366"/>
    </source>
</evidence>
<comment type="similarity">
    <text evidence="1">Belongs to the LysR transcriptional regulatory family.</text>
</comment>
<dbReference type="GO" id="GO:0003700">
    <property type="term" value="F:DNA-binding transcription factor activity"/>
    <property type="evidence" value="ECO:0007669"/>
    <property type="project" value="InterPro"/>
</dbReference>
<evidence type="ECO:0000256" key="2">
    <source>
        <dbReference type="ARBA" id="ARBA00023015"/>
    </source>
</evidence>
<dbReference type="RefSeq" id="WP_087480551.1">
    <property type="nucleotide sequence ID" value="NZ_AP024883.1"/>
</dbReference>
<evidence type="ECO:0000259" key="5">
    <source>
        <dbReference type="PROSITE" id="PS50931"/>
    </source>
</evidence>
<dbReference type="SUPFAM" id="SSF53850">
    <property type="entry name" value="Periplasmic binding protein-like II"/>
    <property type="match status" value="1"/>
</dbReference>
<gene>
    <name evidence="7" type="primary">hcaR_2</name>
    <name evidence="6" type="ORF">SBX37_00885</name>
    <name evidence="7" type="ORF">VIM7927_01779</name>
</gene>
<dbReference type="PANTHER" id="PTHR30126:SF88">
    <property type="entry name" value="TRANSCRIPTIONAL REGULATOR-RELATED"/>
    <property type="match status" value="1"/>
</dbReference>
<evidence type="ECO:0000256" key="4">
    <source>
        <dbReference type="ARBA" id="ARBA00023163"/>
    </source>
</evidence>
<reference evidence="6 9" key="2">
    <citation type="submission" date="2023-11" db="EMBL/GenBank/DDBJ databases">
        <title>Plant-associative lifestyle of Vibrio porteresiae and its evolutionary dynamics.</title>
        <authorList>
            <person name="Rameshkumar N."/>
            <person name="Kirti K."/>
        </authorList>
    </citation>
    <scope>NUCLEOTIDE SEQUENCE [LARGE SCALE GENOMIC DNA]</scope>
    <source>
        <strain evidence="6 9">MSSRF38</strain>
    </source>
</reference>
<protein>
    <submittedName>
        <fullName evidence="7">Hca operon transcriptional activator</fullName>
    </submittedName>
    <submittedName>
        <fullName evidence="6">LysR family transcriptional regulator</fullName>
    </submittedName>
</protein>
<dbReference type="Proteomes" id="UP000196125">
    <property type="component" value="Unassembled WGS sequence"/>
</dbReference>
<evidence type="ECO:0000256" key="3">
    <source>
        <dbReference type="ARBA" id="ARBA00023125"/>
    </source>
</evidence>
<dbReference type="Proteomes" id="UP001283366">
    <property type="component" value="Unassembled WGS sequence"/>
</dbReference>
<dbReference type="PRINTS" id="PR00039">
    <property type="entry name" value="HTHLYSR"/>
</dbReference>
<dbReference type="EMBL" id="JAWRCO010000001">
    <property type="protein sequence ID" value="MDW6001465.1"/>
    <property type="molecule type" value="Genomic_DNA"/>
</dbReference>